<name>A0A8H6E6U4_PETAA</name>
<keyword evidence="13" id="KW-1185">Reference proteome</keyword>
<evidence type="ECO:0000256" key="7">
    <source>
        <dbReference type="ARBA" id="ARBA00023125"/>
    </source>
</evidence>
<accession>A0A8H6E6U4</accession>
<protein>
    <recommendedName>
        <fullName evidence="11">Tryptophan synthase beta chain-like PALP domain-containing protein</fullName>
    </recommendedName>
</protein>
<dbReference type="GO" id="GO:0003677">
    <property type="term" value="F:DNA binding"/>
    <property type="evidence" value="ECO:0007669"/>
    <property type="project" value="UniProtKB-KW"/>
</dbReference>
<dbReference type="EMBL" id="SPNV01000134">
    <property type="protein sequence ID" value="KAF5860310.1"/>
    <property type="molecule type" value="Genomic_DNA"/>
</dbReference>
<dbReference type="SUPFAM" id="SSF53686">
    <property type="entry name" value="Tryptophan synthase beta subunit-like PLP-dependent enzymes"/>
    <property type="match status" value="1"/>
</dbReference>
<evidence type="ECO:0000256" key="10">
    <source>
        <dbReference type="PROSITE-ProRule" id="PRU00023"/>
    </source>
</evidence>
<evidence type="ECO:0000256" key="4">
    <source>
        <dbReference type="ARBA" id="ARBA00022833"/>
    </source>
</evidence>
<evidence type="ECO:0000313" key="13">
    <source>
        <dbReference type="Proteomes" id="UP000541154"/>
    </source>
</evidence>
<keyword evidence="9" id="KW-0539">Nucleus</keyword>
<evidence type="ECO:0000256" key="8">
    <source>
        <dbReference type="ARBA" id="ARBA00023163"/>
    </source>
</evidence>
<evidence type="ECO:0000256" key="3">
    <source>
        <dbReference type="ARBA" id="ARBA00022723"/>
    </source>
</evidence>
<dbReference type="InterPro" id="IPR036052">
    <property type="entry name" value="TrpB-like_PALP_sf"/>
</dbReference>
<dbReference type="GO" id="GO:0006534">
    <property type="term" value="P:cysteine metabolic process"/>
    <property type="evidence" value="ECO:0007669"/>
    <property type="project" value="UniProtKB-ARBA"/>
</dbReference>
<keyword evidence="8" id="KW-0804">Transcription</keyword>
<evidence type="ECO:0000313" key="12">
    <source>
        <dbReference type="EMBL" id="KAF5860310.1"/>
    </source>
</evidence>
<keyword evidence="5" id="KW-0663">Pyridoxal phosphate</keyword>
<dbReference type="Gene3D" id="3.40.50.1100">
    <property type="match status" value="2"/>
</dbReference>
<reference evidence="12 13" key="1">
    <citation type="submission" date="2019-04" db="EMBL/GenBank/DDBJ databases">
        <title>Aspergillus burnettii sp. nov., novel species from soil in southeast Queensland.</title>
        <authorList>
            <person name="Gilchrist C.L.M."/>
            <person name="Pitt J.I."/>
            <person name="Lange L."/>
            <person name="Lacey H.J."/>
            <person name="Vuong D."/>
            <person name="Midgley D.J."/>
            <person name="Greenfield P."/>
            <person name="Bradbury M."/>
            <person name="Lacey E."/>
            <person name="Busk P.K."/>
            <person name="Pilgaard B."/>
            <person name="Chooi Y.H."/>
            <person name="Piggott A.M."/>
        </authorList>
    </citation>
    <scope>NUCLEOTIDE SEQUENCE [LARGE SCALE GENOMIC DNA]</scope>
    <source>
        <strain evidence="12 13">FRR 5400</strain>
    </source>
</reference>
<feature type="repeat" description="ANK" evidence="10">
    <location>
        <begin position="78"/>
        <end position="110"/>
    </location>
</feature>
<evidence type="ECO:0000256" key="5">
    <source>
        <dbReference type="ARBA" id="ARBA00022898"/>
    </source>
</evidence>
<dbReference type="GO" id="GO:0009069">
    <property type="term" value="P:serine family amino acid metabolic process"/>
    <property type="evidence" value="ECO:0007669"/>
    <property type="project" value="UniProtKB-ARBA"/>
</dbReference>
<dbReference type="InterPro" id="IPR001926">
    <property type="entry name" value="TrpB-like_PALP"/>
</dbReference>
<dbReference type="PANTHER" id="PTHR36206:SF12">
    <property type="entry name" value="ASPERCRYPTIN BIOSYNTHESIS CLUSTER-SPECIFIC TRANSCRIPTION REGULATOR ATNN-RELATED"/>
    <property type="match status" value="1"/>
</dbReference>
<gene>
    <name evidence="12" type="ORF">ETB97_001730</name>
</gene>
<proteinExistence type="inferred from homology"/>
<comment type="cofactor">
    <cofactor evidence="1">
        <name>pyridoxal 5'-phosphate</name>
        <dbReference type="ChEBI" id="CHEBI:597326"/>
    </cofactor>
</comment>
<sequence>MVALAGLPVDIPHHLAQISCLFSSGTASSRGFRSPIQTSTSSLKFAWATAFTYIGKRLRLIPPRSLNAHMPVDQCERNGETVLQAAARQRNLNRVYGIMDAGADVDAVSGVDTVILGLSDSAADHIGGTPLVRLNRPPRSVGIKAQIRAKFEVLDPVGSVKGRIAKRMVEQAELDGLSKPGDTLIEASHENTGIAIALMTAIKGCKCIIDLSEKMLLEKQQFLRALGTTGVRMPVGVPIESPGPIAYVAKRFKEETPSSWILDQYNNPENPRAHGHGTAEKIWYRTGGRVDIVTTGAGTRGTVTGAARGLKENGRNVFPVGLNPDGSIIAHLKGIERRKERVQIGVYWSNCPFSNPFIFILETHGEILQTDPDLREQGADRMYRLQCQSTGHQCAYATTPKSTPKLRVVLYRAPGSISFFTSDNERQSFNFFLHQTRYRFPIDFSHPVLRASHTEEALARAIISFGALQQLYEYGDDPHLQTPVGQFAMRQYGKAIRILRLDLQTRTSDITLICCLLFACFESTRGCRRAAVIHIKSGLEILQQSQIQLPWTVVSQQTMKFLFTRLDNQLVGLLGTSLSRTLKQGDARPSSVLAQIHLNSNQKDVHHSLDGVLNYIFHERLDMALAIQNHPVPVPNRPVERSQTTQYLKGWYKLFTQIMLSPHRETEAEINYMYEDDHDLMRIWYTVGRMYDVVTREQDSENVWDRFLSEFETIVVLAEKYLGRMSQCPRKRMFSFSLGVVSPLYVVGVRCRDSVLRRRAIWLLESCERREMLWDSRATAQTARRVMELEEAAAIEQKSVGWRVKNVTAVLDDEDGAVVEIE</sequence>
<keyword evidence="4" id="KW-0862">Zinc</keyword>
<comment type="similarity">
    <text evidence="2">Belongs to the cysteine synthase/cystathionine beta-synthase family.</text>
</comment>
<evidence type="ECO:0000256" key="1">
    <source>
        <dbReference type="ARBA" id="ARBA00001933"/>
    </source>
</evidence>
<organism evidence="12 13">
    <name type="scientific">Petromyces alliaceus</name>
    <name type="common">Aspergillus alliaceus</name>
    <dbReference type="NCBI Taxonomy" id="209559"/>
    <lineage>
        <taxon>Eukaryota</taxon>
        <taxon>Fungi</taxon>
        <taxon>Dikarya</taxon>
        <taxon>Ascomycota</taxon>
        <taxon>Pezizomycotina</taxon>
        <taxon>Eurotiomycetes</taxon>
        <taxon>Eurotiomycetidae</taxon>
        <taxon>Eurotiales</taxon>
        <taxon>Aspergillaceae</taxon>
        <taxon>Aspergillus</taxon>
        <taxon>Aspergillus subgen. Circumdati</taxon>
    </lineage>
</organism>
<feature type="domain" description="Tryptophan synthase beta chain-like PALP" evidence="11">
    <location>
        <begin position="124"/>
        <end position="330"/>
    </location>
</feature>
<comment type="caution">
    <text evidence="12">The sequence shown here is derived from an EMBL/GenBank/DDBJ whole genome shotgun (WGS) entry which is preliminary data.</text>
</comment>
<dbReference type="Proteomes" id="UP000541154">
    <property type="component" value="Unassembled WGS sequence"/>
</dbReference>
<keyword evidence="6" id="KW-0805">Transcription regulation</keyword>
<evidence type="ECO:0000256" key="9">
    <source>
        <dbReference type="ARBA" id="ARBA00023242"/>
    </source>
</evidence>
<dbReference type="PROSITE" id="PS50088">
    <property type="entry name" value="ANK_REPEAT"/>
    <property type="match status" value="1"/>
</dbReference>
<keyword evidence="3" id="KW-0479">Metal-binding</keyword>
<evidence type="ECO:0000259" key="11">
    <source>
        <dbReference type="Pfam" id="PF00291"/>
    </source>
</evidence>
<dbReference type="AlphaFoldDB" id="A0A8H6E6U4"/>
<evidence type="ECO:0000256" key="6">
    <source>
        <dbReference type="ARBA" id="ARBA00023015"/>
    </source>
</evidence>
<evidence type="ECO:0000256" key="2">
    <source>
        <dbReference type="ARBA" id="ARBA00007103"/>
    </source>
</evidence>
<dbReference type="GO" id="GO:0046872">
    <property type="term" value="F:metal ion binding"/>
    <property type="evidence" value="ECO:0007669"/>
    <property type="project" value="UniProtKB-KW"/>
</dbReference>
<dbReference type="FunFam" id="3.40.50.1100:FF:000003">
    <property type="entry name" value="Cystathionine beta-synthase"/>
    <property type="match status" value="1"/>
</dbReference>
<keyword evidence="10" id="KW-0040">ANK repeat</keyword>
<keyword evidence="7" id="KW-0238">DNA-binding</keyword>
<dbReference type="Pfam" id="PF00291">
    <property type="entry name" value="PALP"/>
    <property type="match status" value="1"/>
</dbReference>
<dbReference type="PANTHER" id="PTHR36206">
    <property type="entry name" value="ASPERCRYPTIN BIOSYNTHESIS CLUSTER-SPECIFIC TRANSCRIPTION REGULATOR ATNN-RELATED"/>
    <property type="match status" value="1"/>
</dbReference>
<dbReference type="GO" id="GO:0044272">
    <property type="term" value="P:sulfur compound biosynthetic process"/>
    <property type="evidence" value="ECO:0007669"/>
    <property type="project" value="UniProtKB-ARBA"/>
</dbReference>
<dbReference type="InterPro" id="IPR002110">
    <property type="entry name" value="Ankyrin_rpt"/>
</dbReference>
<dbReference type="InterPro" id="IPR052360">
    <property type="entry name" value="Transcr_Regulatory_Proteins"/>
</dbReference>